<evidence type="ECO:0000313" key="4">
    <source>
        <dbReference type="EMBL" id="KAF7369200.1"/>
    </source>
</evidence>
<comment type="caution">
    <text evidence="4">The sequence shown here is derived from an EMBL/GenBank/DDBJ whole genome shotgun (WGS) entry which is preliminary data.</text>
</comment>
<dbReference type="PROSITE" id="PS50405">
    <property type="entry name" value="GST_CTER"/>
    <property type="match status" value="1"/>
</dbReference>
<dbReference type="InterPro" id="IPR040079">
    <property type="entry name" value="Glutathione_S-Trfase"/>
</dbReference>
<dbReference type="SFLD" id="SFLDS00019">
    <property type="entry name" value="Glutathione_Transferase_(cytos"/>
    <property type="match status" value="1"/>
</dbReference>
<dbReference type="GO" id="GO:0016740">
    <property type="term" value="F:transferase activity"/>
    <property type="evidence" value="ECO:0007669"/>
    <property type="project" value="UniProtKB-KW"/>
</dbReference>
<name>A0A8H6Z4M0_9AGAR</name>
<dbReference type="SUPFAM" id="SSF47616">
    <property type="entry name" value="GST C-terminal domain-like"/>
    <property type="match status" value="1"/>
</dbReference>
<evidence type="ECO:0000256" key="1">
    <source>
        <dbReference type="ARBA" id="ARBA00007409"/>
    </source>
</evidence>
<evidence type="ECO:0000313" key="5">
    <source>
        <dbReference type="Proteomes" id="UP000620124"/>
    </source>
</evidence>
<dbReference type="SUPFAM" id="SSF52833">
    <property type="entry name" value="Thioredoxin-like"/>
    <property type="match status" value="1"/>
</dbReference>
<keyword evidence="4" id="KW-0808">Transferase</keyword>
<dbReference type="Gene3D" id="1.20.1050.10">
    <property type="match status" value="1"/>
</dbReference>
<evidence type="ECO:0000259" key="3">
    <source>
        <dbReference type="PROSITE" id="PS50405"/>
    </source>
</evidence>
<dbReference type="Pfam" id="PF00043">
    <property type="entry name" value="GST_C"/>
    <property type="match status" value="1"/>
</dbReference>
<dbReference type="InterPro" id="IPR036249">
    <property type="entry name" value="Thioredoxin-like_sf"/>
</dbReference>
<dbReference type="AlphaFoldDB" id="A0A8H6Z4M0"/>
<accession>A0A8H6Z4M0</accession>
<evidence type="ECO:0000259" key="2">
    <source>
        <dbReference type="PROSITE" id="PS50404"/>
    </source>
</evidence>
<dbReference type="InterPro" id="IPR004046">
    <property type="entry name" value="GST_C"/>
</dbReference>
<dbReference type="PANTHER" id="PTHR44051">
    <property type="entry name" value="GLUTATHIONE S-TRANSFERASE-RELATED"/>
    <property type="match status" value="1"/>
</dbReference>
<dbReference type="OrthoDB" id="2098326at2759"/>
<dbReference type="CDD" id="cd03046">
    <property type="entry name" value="GST_N_GTT1_like"/>
    <property type="match status" value="1"/>
</dbReference>
<dbReference type="EMBL" id="JACAZI010000002">
    <property type="protein sequence ID" value="KAF7369200.1"/>
    <property type="molecule type" value="Genomic_DNA"/>
</dbReference>
<sequence>MATLTVYHLHVSQSERIPWLCEELAIPYELKAYKRAPVMAPPEYKALHPSGSAPVIQDGELALAESGACVEYISHRHAAGALFLPPTHADYPSFLYWWHWSNGTFQPALNSALFVSRAGLPDDNPRMVALVDRLRRVLGVLNKRLEKNEWLAGEQFTVADIMVVFSLTTMRYFYPYSLSEHGGVLKYLQRVGAREAYQRAMKKCEPEMELVLGADPPKKLFGIPSK</sequence>
<reference evidence="4" key="1">
    <citation type="submission" date="2020-05" db="EMBL/GenBank/DDBJ databases">
        <title>Mycena genomes resolve the evolution of fungal bioluminescence.</title>
        <authorList>
            <person name="Tsai I.J."/>
        </authorList>
    </citation>
    <scope>NUCLEOTIDE SEQUENCE</scope>
    <source>
        <strain evidence="4">CCC161011</strain>
    </source>
</reference>
<comment type="similarity">
    <text evidence="1">Belongs to the GST superfamily.</text>
</comment>
<dbReference type="InterPro" id="IPR036282">
    <property type="entry name" value="Glutathione-S-Trfase_C_sf"/>
</dbReference>
<keyword evidence="5" id="KW-1185">Reference proteome</keyword>
<feature type="domain" description="GST N-terminal" evidence="2">
    <location>
        <begin position="1"/>
        <end position="81"/>
    </location>
</feature>
<feature type="domain" description="GST C-terminal" evidence="3">
    <location>
        <begin position="87"/>
        <end position="210"/>
    </location>
</feature>
<protein>
    <submittedName>
        <fullName evidence="4">Glutathione S-transferase</fullName>
    </submittedName>
</protein>
<dbReference type="InterPro" id="IPR004045">
    <property type="entry name" value="Glutathione_S-Trfase_N"/>
</dbReference>
<dbReference type="Gene3D" id="3.40.30.10">
    <property type="entry name" value="Glutaredoxin"/>
    <property type="match status" value="1"/>
</dbReference>
<dbReference type="PANTHER" id="PTHR44051:SF9">
    <property type="entry name" value="GLUTATHIONE S-TRANSFERASE 1"/>
    <property type="match status" value="1"/>
</dbReference>
<dbReference type="Proteomes" id="UP000620124">
    <property type="component" value="Unassembled WGS sequence"/>
</dbReference>
<proteinExistence type="inferred from homology"/>
<dbReference type="Pfam" id="PF13409">
    <property type="entry name" value="GST_N_2"/>
    <property type="match status" value="1"/>
</dbReference>
<dbReference type="PROSITE" id="PS50404">
    <property type="entry name" value="GST_NTER"/>
    <property type="match status" value="1"/>
</dbReference>
<dbReference type="InterPro" id="IPR010987">
    <property type="entry name" value="Glutathione-S-Trfase_C-like"/>
</dbReference>
<organism evidence="4 5">
    <name type="scientific">Mycena venus</name>
    <dbReference type="NCBI Taxonomy" id="2733690"/>
    <lineage>
        <taxon>Eukaryota</taxon>
        <taxon>Fungi</taxon>
        <taxon>Dikarya</taxon>
        <taxon>Basidiomycota</taxon>
        <taxon>Agaricomycotina</taxon>
        <taxon>Agaricomycetes</taxon>
        <taxon>Agaricomycetidae</taxon>
        <taxon>Agaricales</taxon>
        <taxon>Marasmiineae</taxon>
        <taxon>Mycenaceae</taxon>
        <taxon>Mycena</taxon>
    </lineage>
</organism>
<gene>
    <name evidence="4" type="ORF">MVEN_00247500</name>
</gene>
<dbReference type="SFLD" id="SFLDG00358">
    <property type="entry name" value="Main_(cytGST)"/>
    <property type="match status" value="1"/>
</dbReference>
<dbReference type="SFLD" id="SFLDG01150">
    <property type="entry name" value="Main.1:_Beta-like"/>
    <property type="match status" value="1"/>
</dbReference>